<dbReference type="NCBIfam" id="TIGR01391">
    <property type="entry name" value="dnaG"/>
    <property type="match status" value="1"/>
</dbReference>
<dbReference type="InterPro" id="IPR006295">
    <property type="entry name" value="DNA_primase_DnaG"/>
</dbReference>
<dbReference type="AlphaFoldDB" id="A0A1G1VRE0"/>
<dbReference type="SMART" id="SM00400">
    <property type="entry name" value="ZnF_CHCC"/>
    <property type="match status" value="1"/>
</dbReference>
<comment type="cofactor">
    <cofactor evidence="12 13 14">
        <name>Zn(2+)</name>
        <dbReference type="ChEBI" id="CHEBI:29105"/>
    </cofactor>
    <text evidence="12 13 14">Binds 1 zinc ion per monomer.</text>
</comment>
<evidence type="ECO:0000256" key="11">
    <source>
        <dbReference type="ARBA" id="ARBA00023163"/>
    </source>
</evidence>
<dbReference type="EMBL" id="MHCJ01000004">
    <property type="protein sequence ID" value="OGY17963.1"/>
    <property type="molecule type" value="Genomic_DNA"/>
</dbReference>
<evidence type="ECO:0000256" key="6">
    <source>
        <dbReference type="ARBA" id="ARBA00022723"/>
    </source>
</evidence>
<keyword evidence="3 12" id="KW-0808">Transferase</keyword>
<name>A0A1G1VRE0_9BACT</name>
<dbReference type="GO" id="GO:1990077">
    <property type="term" value="C:primosome complex"/>
    <property type="evidence" value="ECO:0007669"/>
    <property type="project" value="UniProtKB-KW"/>
</dbReference>
<evidence type="ECO:0000256" key="5">
    <source>
        <dbReference type="ARBA" id="ARBA00022705"/>
    </source>
</evidence>
<comment type="caution">
    <text evidence="16">The sequence shown here is derived from an EMBL/GenBank/DDBJ whole genome shotgun (WGS) entry which is preliminary data.</text>
</comment>
<accession>A0A1G1VRE0</accession>
<dbReference type="InterPro" id="IPR002694">
    <property type="entry name" value="Znf_CHC2"/>
</dbReference>
<dbReference type="EC" id="2.7.7.101" evidence="12"/>
<dbReference type="SUPFAM" id="SSF56731">
    <property type="entry name" value="DNA primase core"/>
    <property type="match status" value="1"/>
</dbReference>
<dbReference type="InterPro" id="IPR013264">
    <property type="entry name" value="DNAG_N"/>
</dbReference>
<proteinExistence type="inferred from homology"/>
<evidence type="ECO:0000256" key="13">
    <source>
        <dbReference type="PIRNR" id="PIRNR002811"/>
    </source>
</evidence>
<dbReference type="GO" id="GO:0008270">
    <property type="term" value="F:zinc ion binding"/>
    <property type="evidence" value="ECO:0007669"/>
    <property type="project" value="UniProtKB-UniRule"/>
</dbReference>
<dbReference type="Pfam" id="PF08275">
    <property type="entry name" value="DNAG_N"/>
    <property type="match status" value="1"/>
</dbReference>
<comment type="function">
    <text evidence="12 13">RNA polymerase that catalyzes the synthesis of short RNA molecules used as primers for DNA polymerase during DNA replication.</text>
</comment>
<dbReference type="Gene3D" id="3.90.580.10">
    <property type="entry name" value="Zinc finger, CHC2-type domain"/>
    <property type="match status" value="1"/>
</dbReference>
<dbReference type="InterPro" id="IPR006171">
    <property type="entry name" value="TOPRIM_dom"/>
</dbReference>
<dbReference type="CDD" id="cd03364">
    <property type="entry name" value="TOPRIM_DnaG_primases"/>
    <property type="match status" value="1"/>
</dbReference>
<evidence type="ECO:0000256" key="9">
    <source>
        <dbReference type="ARBA" id="ARBA00022842"/>
    </source>
</evidence>
<evidence type="ECO:0000256" key="4">
    <source>
        <dbReference type="ARBA" id="ARBA00022695"/>
    </source>
</evidence>
<evidence type="ECO:0000256" key="12">
    <source>
        <dbReference type="HAMAP-Rule" id="MF_00974"/>
    </source>
</evidence>
<comment type="catalytic activity">
    <reaction evidence="12">
        <text>ssDNA + n NTP = ssDNA/pppN(pN)n-1 hybrid + (n-1) diphosphate.</text>
        <dbReference type="EC" id="2.7.7.101"/>
    </reaction>
</comment>
<dbReference type="Proteomes" id="UP000179233">
    <property type="component" value="Unassembled WGS sequence"/>
</dbReference>
<dbReference type="HAMAP" id="MF_00974">
    <property type="entry name" value="DNA_primase_DnaG"/>
    <property type="match status" value="1"/>
</dbReference>
<dbReference type="InterPro" id="IPR019475">
    <property type="entry name" value="DNA_primase_DnaB-bd"/>
</dbReference>
<dbReference type="GO" id="GO:0003677">
    <property type="term" value="F:DNA binding"/>
    <property type="evidence" value="ECO:0007669"/>
    <property type="project" value="UniProtKB-KW"/>
</dbReference>
<organism evidence="16 17">
    <name type="scientific">Candidatus Chisholmbacteria bacterium RIFCSPHIGHO2_01_FULL_52_32</name>
    <dbReference type="NCBI Taxonomy" id="1797591"/>
    <lineage>
        <taxon>Bacteria</taxon>
        <taxon>Candidatus Chisholmiibacteriota</taxon>
    </lineage>
</organism>
<evidence type="ECO:0000256" key="14">
    <source>
        <dbReference type="PIRSR" id="PIRSR002811-1"/>
    </source>
</evidence>
<evidence type="ECO:0000256" key="10">
    <source>
        <dbReference type="ARBA" id="ARBA00023125"/>
    </source>
</evidence>
<sequence>MANQVEEIKQKTDIVALIGERVKLGRAGRNFKALCPFHSERTPSFMVSPELGIFKCFGCGKAGDVFTFLQEFDGMEFPEALEFLAKRAGVKLTPFRKDRDFERKERLRGINALVLQFYHYLLTSHAVGKEALRYLVGRGIRKAAMETFGLGFAPDRWDAVTRFLVGRKHYDVSEAEQVGLVLPGRKGPIDRFRNRVIFPLRDVRGNVIGFAGRVLPGDEREEGKYINSPDTELYHKSEHLYGLFENRGEIKKQDNVVVVEGELDAISSWQSGLREVVAIKGTAVTEGQVELLRRYTRNVVLALDADVAGDAATKRGIALADSASLNIKIALLSGGKDPDAIARANPKHWQDLVRRATSVYDYYLQSAASRFDVSTGLGKKQVSEEMVPVLSKVTNTIEQAHYIRKLARLLDVSDETVVDEIRRFERRAALGESRRIRVGSSEDKTSAAMDRRKLLELYLLSLLLQGGKRALAALSDFSPSSLRSQAARRIVEAMLQVPLESFSAGPFIASLPAELRELAQQRFLQELEGVSDPELLTREVERVLSELSQLRLHERLTALSLRIKEMEQHAHPTKGEEERLERLKRTFADASVKLSAEKEK</sequence>
<dbReference type="Gene3D" id="3.90.980.10">
    <property type="entry name" value="DNA primase, catalytic core, N-terminal domain"/>
    <property type="match status" value="1"/>
</dbReference>
<evidence type="ECO:0000256" key="8">
    <source>
        <dbReference type="ARBA" id="ARBA00022833"/>
    </source>
</evidence>
<dbReference type="Pfam" id="PF13155">
    <property type="entry name" value="Toprim_2"/>
    <property type="match status" value="1"/>
</dbReference>
<keyword evidence="4 12" id="KW-0548">Nucleotidyltransferase</keyword>
<dbReference type="PIRSF" id="PIRSF002811">
    <property type="entry name" value="DnaG"/>
    <property type="match status" value="1"/>
</dbReference>
<reference evidence="16 17" key="1">
    <citation type="journal article" date="2016" name="Nat. Commun.">
        <title>Thousands of microbial genomes shed light on interconnected biogeochemical processes in an aquifer system.</title>
        <authorList>
            <person name="Anantharaman K."/>
            <person name="Brown C.T."/>
            <person name="Hug L.A."/>
            <person name="Sharon I."/>
            <person name="Castelle C.J."/>
            <person name="Probst A.J."/>
            <person name="Thomas B.C."/>
            <person name="Singh A."/>
            <person name="Wilkins M.J."/>
            <person name="Karaoz U."/>
            <person name="Brodie E.L."/>
            <person name="Williams K.H."/>
            <person name="Hubbard S.S."/>
            <person name="Banfield J.F."/>
        </authorList>
    </citation>
    <scope>NUCLEOTIDE SEQUENCE [LARGE SCALE GENOMIC DNA]</scope>
</reference>
<keyword evidence="7 12" id="KW-0863">Zinc-finger</keyword>
<dbReference type="GO" id="GO:0005737">
    <property type="term" value="C:cytoplasm"/>
    <property type="evidence" value="ECO:0007669"/>
    <property type="project" value="TreeGrafter"/>
</dbReference>
<evidence type="ECO:0000313" key="17">
    <source>
        <dbReference type="Proteomes" id="UP000179233"/>
    </source>
</evidence>
<evidence type="ECO:0000256" key="3">
    <source>
        <dbReference type="ARBA" id="ARBA00022679"/>
    </source>
</evidence>
<dbReference type="InterPro" id="IPR037068">
    <property type="entry name" value="DNA_primase_core_N_sf"/>
</dbReference>
<keyword evidence="6 12" id="KW-0479">Metal-binding</keyword>
<keyword evidence="1 12" id="KW-0240">DNA-directed RNA polymerase</keyword>
<evidence type="ECO:0000256" key="7">
    <source>
        <dbReference type="ARBA" id="ARBA00022771"/>
    </source>
</evidence>
<keyword evidence="10 12" id="KW-0238">DNA-binding</keyword>
<feature type="domain" description="Toprim" evidence="15">
    <location>
        <begin position="254"/>
        <end position="337"/>
    </location>
</feature>
<protein>
    <recommendedName>
        <fullName evidence="12 13">DNA primase</fullName>
        <ecNumber evidence="12">2.7.7.101</ecNumber>
    </recommendedName>
</protein>
<dbReference type="FunFam" id="3.90.580.10:FF:000001">
    <property type="entry name" value="DNA primase"/>
    <property type="match status" value="1"/>
</dbReference>
<dbReference type="GO" id="GO:0003899">
    <property type="term" value="F:DNA-directed RNA polymerase activity"/>
    <property type="evidence" value="ECO:0007669"/>
    <property type="project" value="UniProtKB-UniRule"/>
</dbReference>
<comment type="similarity">
    <text evidence="12 13">Belongs to the DnaG primase family.</text>
</comment>
<evidence type="ECO:0000256" key="1">
    <source>
        <dbReference type="ARBA" id="ARBA00022478"/>
    </source>
</evidence>
<dbReference type="PROSITE" id="PS50880">
    <property type="entry name" value="TOPRIM"/>
    <property type="match status" value="1"/>
</dbReference>
<evidence type="ECO:0000256" key="2">
    <source>
        <dbReference type="ARBA" id="ARBA00022515"/>
    </source>
</evidence>
<dbReference type="InterPro" id="IPR036977">
    <property type="entry name" value="DNA_primase_Znf_CHC2"/>
</dbReference>
<dbReference type="InterPro" id="IPR030846">
    <property type="entry name" value="DnaG_bac"/>
</dbReference>
<dbReference type="Pfam" id="PF10410">
    <property type="entry name" value="DnaB_bind"/>
    <property type="match status" value="1"/>
</dbReference>
<dbReference type="InterPro" id="IPR034151">
    <property type="entry name" value="TOPRIM_DnaG_bac"/>
</dbReference>
<feature type="zinc finger region" description="CHC2-type" evidence="12 14">
    <location>
        <begin position="35"/>
        <end position="59"/>
    </location>
</feature>
<gene>
    <name evidence="12" type="primary">dnaG</name>
    <name evidence="16" type="ORF">A2786_00175</name>
</gene>
<dbReference type="PANTHER" id="PTHR30313">
    <property type="entry name" value="DNA PRIMASE"/>
    <property type="match status" value="1"/>
</dbReference>
<comment type="domain">
    <text evidence="12">Contains an N-terminal zinc-binding domain, a central core domain that contains the primase activity, and a C-terminal DnaB-binding domain.</text>
</comment>
<dbReference type="Gene3D" id="3.40.1360.10">
    <property type="match status" value="1"/>
</dbReference>
<keyword evidence="9" id="KW-0460">Magnesium</keyword>
<dbReference type="SMART" id="SM00493">
    <property type="entry name" value="TOPRIM"/>
    <property type="match status" value="1"/>
</dbReference>
<keyword evidence="2 12" id="KW-0639">Primosome</keyword>
<evidence type="ECO:0000259" key="15">
    <source>
        <dbReference type="PROSITE" id="PS50880"/>
    </source>
</evidence>
<comment type="subunit">
    <text evidence="12">Monomer. Interacts with DnaB.</text>
</comment>
<keyword evidence="8 12" id="KW-0862">Zinc</keyword>
<dbReference type="GO" id="GO:0006269">
    <property type="term" value="P:DNA replication, synthesis of primer"/>
    <property type="evidence" value="ECO:0007669"/>
    <property type="project" value="UniProtKB-UniRule"/>
</dbReference>
<dbReference type="InterPro" id="IPR050219">
    <property type="entry name" value="DnaG_primase"/>
</dbReference>
<keyword evidence="5 12" id="KW-0235">DNA replication</keyword>
<keyword evidence="11 12" id="KW-0804">Transcription</keyword>
<dbReference type="Pfam" id="PF01807">
    <property type="entry name" value="Zn_ribbon_DnaG"/>
    <property type="match status" value="1"/>
</dbReference>
<dbReference type="PANTHER" id="PTHR30313:SF2">
    <property type="entry name" value="DNA PRIMASE"/>
    <property type="match status" value="1"/>
</dbReference>
<dbReference type="GO" id="GO:0000428">
    <property type="term" value="C:DNA-directed RNA polymerase complex"/>
    <property type="evidence" value="ECO:0007669"/>
    <property type="project" value="UniProtKB-KW"/>
</dbReference>
<dbReference type="SUPFAM" id="SSF57783">
    <property type="entry name" value="Zinc beta-ribbon"/>
    <property type="match status" value="1"/>
</dbReference>
<evidence type="ECO:0000313" key="16">
    <source>
        <dbReference type="EMBL" id="OGY17963.1"/>
    </source>
</evidence>